<reference evidence="13" key="1">
    <citation type="submission" date="2024-06" db="EMBL/GenBank/DDBJ databases">
        <title>Multi-omics analyses provide insights into the biosynthesis of the anticancer antibiotic pleurotin in Hohenbuehelia grisea.</title>
        <authorList>
            <person name="Weaver J.A."/>
            <person name="Alberti F."/>
        </authorList>
    </citation>
    <scope>NUCLEOTIDE SEQUENCE [LARGE SCALE GENOMIC DNA]</scope>
    <source>
        <strain evidence="13">T-177</strain>
    </source>
</reference>
<keyword evidence="9" id="KW-0539">Nucleus</keyword>
<evidence type="ECO:0000256" key="4">
    <source>
        <dbReference type="ARBA" id="ARBA00022737"/>
    </source>
</evidence>
<evidence type="ECO:0000256" key="2">
    <source>
        <dbReference type="ARBA" id="ARBA00007269"/>
    </source>
</evidence>
<keyword evidence="5" id="KW-0863">Zinc-finger</keyword>
<feature type="compositionally biased region" description="Polar residues" evidence="10">
    <location>
        <begin position="32"/>
        <end position="54"/>
    </location>
</feature>
<dbReference type="Pfam" id="PF01422">
    <property type="entry name" value="zf-NF-X1"/>
    <property type="match status" value="7"/>
</dbReference>
<dbReference type="Gene3D" id="3.30.1370.50">
    <property type="entry name" value="R3H-like domain"/>
    <property type="match status" value="1"/>
</dbReference>
<evidence type="ECO:0000256" key="10">
    <source>
        <dbReference type="SAM" id="MobiDB-lite"/>
    </source>
</evidence>
<comment type="caution">
    <text evidence="12">The sequence shown here is derived from an EMBL/GenBank/DDBJ whole genome shotgun (WGS) entry which is preliminary data.</text>
</comment>
<feature type="compositionally biased region" description="Low complexity" evidence="10">
    <location>
        <begin position="67"/>
        <end position="85"/>
    </location>
</feature>
<dbReference type="CDD" id="cd06008">
    <property type="entry name" value="NF-X1-zinc-finger"/>
    <property type="match status" value="5"/>
</dbReference>
<dbReference type="SMART" id="SM00438">
    <property type="entry name" value="ZnF_NFX"/>
    <property type="match status" value="8"/>
</dbReference>
<evidence type="ECO:0000256" key="6">
    <source>
        <dbReference type="ARBA" id="ARBA00022833"/>
    </source>
</evidence>
<evidence type="ECO:0000259" key="11">
    <source>
        <dbReference type="PROSITE" id="PS51061"/>
    </source>
</evidence>
<feature type="domain" description="R3H" evidence="11">
    <location>
        <begin position="890"/>
        <end position="952"/>
    </location>
</feature>
<evidence type="ECO:0000256" key="8">
    <source>
        <dbReference type="ARBA" id="ARBA00023163"/>
    </source>
</evidence>
<evidence type="ECO:0000256" key="5">
    <source>
        <dbReference type="ARBA" id="ARBA00022771"/>
    </source>
</evidence>
<feature type="region of interest" description="Disordered" evidence="10">
    <location>
        <begin position="1"/>
        <end position="138"/>
    </location>
</feature>
<dbReference type="SUPFAM" id="SSF82708">
    <property type="entry name" value="R3H domain"/>
    <property type="match status" value="1"/>
</dbReference>
<dbReference type="InterPro" id="IPR034078">
    <property type="entry name" value="NFX1_fam"/>
</dbReference>
<evidence type="ECO:0000256" key="7">
    <source>
        <dbReference type="ARBA" id="ARBA00023015"/>
    </source>
</evidence>
<feature type="compositionally biased region" description="Basic residues" evidence="10">
    <location>
        <begin position="20"/>
        <end position="29"/>
    </location>
</feature>
<organism evidence="12 13">
    <name type="scientific">Hohenbuehelia grisea</name>
    <dbReference type="NCBI Taxonomy" id="104357"/>
    <lineage>
        <taxon>Eukaryota</taxon>
        <taxon>Fungi</taxon>
        <taxon>Dikarya</taxon>
        <taxon>Basidiomycota</taxon>
        <taxon>Agaricomycotina</taxon>
        <taxon>Agaricomycetes</taxon>
        <taxon>Agaricomycetidae</taxon>
        <taxon>Agaricales</taxon>
        <taxon>Pleurotineae</taxon>
        <taxon>Pleurotaceae</taxon>
        <taxon>Hohenbuehelia</taxon>
    </lineage>
</organism>
<dbReference type="PROSITE" id="PS51061">
    <property type="entry name" value="R3H"/>
    <property type="match status" value="1"/>
</dbReference>
<gene>
    <name evidence="12" type="ORF">HGRIS_000344</name>
</gene>
<feature type="compositionally biased region" description="Acidic residues" evidence="10">
    <location>
        <begin position="1088"/>
        <end position="1103"/>
    </location>
</feature>
<dbReference type="PANTHER" id="PTHR12360">
    <property type="entry name" value="NUCLEAR TRANSCRIPTION FACTOR, X-BOX BINDING 1 NFX1"/>
    <property type="match status" value="1"/>
</dbReference>
<feature type="compositionally biased region" description="Polar residues" evidence="10">
    <location>
        <begin position="1019"/>
        <end position="1036"/>
    </location>
</feature>
<keyword evidence="4" id="KW-0677">Repeat</keyword>
<evidence type="ECO:0000313" key="13">
    <source>
        <dbReference type="Proteomes" id="UP001556367"/>
    </source>
</evidence>
<feature type="region of interest" description="Disordered" evidence="10">
    <location>
        <begin position="1067"/>
        <end position="1103"/>
    </location>
</feature>
<dbReference type="SMART" id="SM00393">
    <property type="entry name" value="R3H"/>
    <property type="match status" value="1"/>
</dbReference>
<feature type="compositionally biased region" description="Low complexity" evidence="10">
    <location>
        <begin position="992"/>
        <end position="1006"/>
    </location>
</feature>
<keyword evidence="8" id="KW-0804">Transcription</keyword>
<dbReference type="EMBL" id="JASNQZ010000004">
    <property type="protein sequence ID" value="KAL0958180.1"/>
    <property type="molecule type" value="Genomic_DNA"/>
</dbReference>
<feature type="compositionally biased region" description="Basic and acidic residues" evidence="10">
    <location>
        <begin position="679"/>
        <end position="689"/>
    </location>
</feature>
<evidence type="ECO:0000256" key="3">
    <source>
        <dbReference type="ARBA" id="ARBA00022723"/>
    </source>
</evidence>
<comment type="similarity">
    <text evidence="2">Belongs to the NFX1 family.</text>
</comment>
<dbReference type="InterPro" id="IPR036867">
    <property type="entry name" value="R3H_dom_sf"/>
</dbReference>
<dbReference type="Pfam" id="PF01424">
    <property type="entry name" value="R3H"/>
    <property type="match status" value="1"/>
</dbReference>
<evidence type="ECO:0000313" key="12">
    <source>
        <dbReference type="EMBL" id="KAL0958180.1"/>
    </source>
</evidence>
<comment type="subcellular location">
    <subcellularLocation>
        <location evidence="1">Nucleus</location>
    </subcellularLocation>
</comment>
<feature type="compositionally biased region" description="Polar residues" evidence="10">
    <location>
        <begin position="1"/>
        <end position="15"/>
    </location>
</feature>
<sequence length="1103" mass="117692">MDSASSNSRPPGNTLNNDRRPHRTRRPRRNPGSQADPSSVDGNTAEDSNKQRPANSRGPRRNRQTKPAFDGGDAAAAQAGPSIPASEGSQSNTRRAKFNASLTKPDTESEQSRPQRRTPRSGGRKDMKEPAGDDLTSNLIFTLSTPPYPDCPICFASIHPAQPTWSCAPEKSELGATSTCCYTPFHLKCVREWAAKSVKEVENAYAARGERGKQGEWRCPGCQKRRQAVPRGYWCFCGSTPSPQLTRLATPHSCGNPCSRPRRLPKDDESTGSCDHPCPLACHPGPCPPCQIAVRVNCHCGKDERLFKCRELSQQQLNIAPLIDIRSCGMACDKILACGQHRCTQKCHAGACSPCTTTVTLRCWCATEEQVRVCGELEGDSESRQRFDCGGLCSKMYTCGIHTCKEPCHSEHKRPFAGRDDTQVLCPYDPSTLTHCPCGKHPLQSPFPFIPVSSSIPLPRTSCSDPIPTCGSTCDKPLAGCSHVCKGPCHLGPCPPCSTSVQQTCRCGSRAQSVLCSVLNGGTESEFLCNKPCTSMRACGRHQCNRLCCPLAGFGTSHSNQSGKGKKRRLGPDFDVELAALGELSGLHECDLVCGKPLACGKHFCEAADHKGPCGPCLRSSFEEMICHCTRTILDPPIPCGTQMRCPFPCARPLPPCGHPRVPHTCHGLLSGAPESSDDESHPAQHEGDGPGDGTDDAPHRRANANERCPPCPHLVSKMCACGKKMVDNVKCFTATEKVRCGGVCGKSMACGFHHCERICHADPCGDCTAPCGKARKSCLPEMHPCTQPCHAPAACSETEPCQALVSLTCACGRLKQAVQCGRRIHAGATGPSKVTHSAQPKCNNDCLLAQRNARLASALGIDSGARAGGSAGGEAVYNDELVGFARVNAKFLALVEKTFAEFIQSGRKSQVLPHMPPERRKFVHDLANVYRMDTQMVDQEPNRSVQLLGRLDTRTPTPLLSVQIATLAPKQATPNFGKLADVSLRAGSNTSSWRASPAVSAAPSRTVTPHEFSDSKTKGWTSVVAPSSRSMNTSPAPAWGAVKGAGKSNGNSNATTAVGVGIGCSGTGRGVVRAGSPLPSRSAGGEGGEDAEVVPQNWEDEA</sequence>
<evidence type="ECO:0000256" key="9">
    <source>
        <dbReference type="ARBA" id="ARBA00023242"/>
    </source>
</evidence>
<dbReference type="InterPro" id="IPR001374">
    <property type="entry name" value="R3H_dom"/>
</dbReference>
<dbReference type="Proteomes" id="UP001556367">
    <property type="component" value="Unassembled WGS sequence"/>
</dbReference>
<dbReference type="InterPro" id="IPR000967">
    <property type="entry name" value="Znf_NFX1"/>
</dbReference>
<proteinExistence type="inferred from homology"/>
<dbReference type="PANTHER" id="PTHR12360:SF12">
    <property type="entry name" value="TRANSCRIPTIONAL REPRESSOR NF-X1"/>
    <property type="match status" value="1"/>
</dbReference>
<keyword evidence="3" id="KW-0479">Metal-binding</keyword>
<keyword evidence="13" id="KW-1185">Reference proteome</keyword>
<name>A0ABR3JSN3_9AGAR</name>
<accession>A0ABR3JSN3</accession>
<feature type="region of interest" description="Disordered" evidence="10">
    <location>
        <begin position="673"/>
        <end position="700"/>
    </location>
</feature>
<keyword evidence="6" id="KW-0862">Zinc</keyword>
<evidence type="ECO:0000256" key="1">
    <source>
        <dbReference type="ARBA" id="ARBA00004123"/>
    </source>
</evidence>
<feature type="region of interest" description="Disordered" evidence="10">
    <location>
        <begin position="991"/>
        <end position="1037"/>
    </location>
</feature>
<protein>
    <recommendedName>
        <fullName evidence="11">R3H domain-containing protein</fullName>
    </recommendedName>
</protein>
<keyword evidence="7" id="KW-0805">Transcription regulation</keyword>